<evidence type="ECO:0000313" key="1">
    <source>
        <dbReference type="EMBL" id="ABM71326.1"/>
    </source>
</evidence>
<dbReference type="OrthoDB" id="9776898at2"/>
<dbReference type="InterPro" id="IPR007434">
    <property type="entry name" value="FemAB-like"/>
</dbReference>
<name>A2BU65_PROM5</name>
<accession>A2BU65</accession>
<dbReference type="HOGENOM" id="CLU_036032_1_0_3"/>
<dbReference type="InterPro" id="IPR016181">
    <property type="entry name" value="Acyl_CoA_acyltransferase"/>
</dbReference>
<reference evidence="1 2" key="1">
    <citation type="journal article" date="2007" name="PLoS Genet.">
        <title>Patterns and implications of gene gain and loss in the evolution of Prochlorococcus.</title>
        <authorList>
            <person name="Kettler G.C."/>
            <person name="Martiny A.C."/>
            <person name="Huang K."/>
            <person name="Zucker J."/>
            <person name="Coleman M.L."/>
            <person name="Rodrigue S."/>
            <person name="Chen F."/>
            <person name="Lapidus A."/>
            <person name="Ferriera S."/>
            <person name="Johnson J."/>
            <person name="Steglich C."/>
            <person name="Church G.M."/>
            <person name="Richardson P."/>
            <person name="Chisholm S.W."/>
        </authorList>
    </citation>
    <scope>NUCLEOTIDE SEQUENCE [LARGE SCALE GENOMIC DNA]</scope>
    <source>
        <strain evidence="1 2">MIT 9515</strain>
    </source>
</reference>
<dbReference type="KEGG" id="pmc:P9515_01171"/>
<dbReference type="PANTHER" id="PTHR47017:SF1">
    <property type="entry name" value="ACYL-COA"/>
    <property type="match status" value="1"/>
</dbReference>
<evidence type="ECO:0000313" key="2">
    <source>
        <dbReference type="Proteomes" id="UP000001589"/>
    </source>
</evidence>
<dbReference type="AlphaFoldDB" id="A2BU65"/>
<dbReference type="PANTHER" id="PTHR47017">
    <property type="entry name" value="ACYL-COA"/>
    <property type="match status" value="1"/>
</dbReference>
<dbReference type="GeneID" id="60201294"/>
<sequence length="388" mass="46456">MNHIEHKVEIKLSIQEINKKTWNELRKEINNPFYEWEWLYNLELSKSVSRETGWQPLYFVAYQNEQICGIAPLFLKNHSYGEFIFDQSFARLAQDLNLNYYPKLIGMSPYSPINGYEFLYKETKNKAPITNSLIKHIDNFALKNNILSCNFLYVNENWGKHLKSLGYKEWINTSSEWKTNGEKSFDDFLLRFNSNQRKNIKKERKSISKQNLEIKIHTEESINLEIVQKMHNFYEQHCLRWGVWGSKYLTSEFFEKILENKQNLLFFSASRNDSERTIAMSMCVKNKKNIWGRYWGSQEEILNLHFELCYYQPIEWAITNKIESFDPGAGGKHKRRRGFYAKGTKSFHKWFNKNMEDIITPWLDKVNFQTMQEIKLENNSIPFKENKN</sequence>
<dbReference type="EMBL" id="CP000552">
    <property type="protein sequence ID" value="ABM71326.1"/>
    <property type="molecule type" value="Genomic_DNA"/>
</dbReference>
<dbReference type="SUPFAM" id="SSF55729">
    <property type="entry name" value="Acyl-CoA N-acyltransferases (Nat)"/>
    <property type="match status" value="1"/>
</dbReference>
<organism evidence="1 2">
    <name type="scientific">Prochlorococcus marinus (strain MIT 9515)</name>
    <dbReference type="NCBI Taxonomy" id="167542"/>
    <lineage>
        <taxon>Bacteria</taxon>
        <taxon>Bacillati</taxon>
        <taxon>Cyanobacteriota</taxon>
        <taxon>Cyanophyceae</taxon>
        <taxon>Synechococcales</taxon>
        <taxon>Prochlorococcaceae</taxon>
        <taxon>Prochlorococcus</taxon>
    </lineage>
</organism>
<proteinExistence type="predicted"/>
<dbReference type="Pfam" id="PF04339">
    <property type="entry name" value="FemAB_like"/>
    <property type="match status" value="1"/>
</dbReference>
<dbReference type="eggNOG" id="COG3146">
    <property type="taxonomic scope" value="Bacteria"/>
</dbReference>
<dbReference type="Gene3D" id="3.40.630.30">
    <property type="match status" value="1"/>
</dbReference>
<dbReference type="STRING" id="167542.P9515_01171"/>
<dbReference type="Proteomes" id="UP000001589">
    <property type="component" value="Chromosome"/>
</dbReference>
<dbReference type="RefSeq" id="WP_011819441.1">
    <property type="nucleotide sequence ID" value="NC_008817.1"/>
</dbReference>
<protein>
    <submittedName>
        <fullName evidence="1">Uncharacterized protein conserved in bacteria</fullName>
    </submittedName>
</protein>
<gene>
    <name evidence="1" type="ordered locus">P9515_01171</name>
</gene>